<evidence type="ECO:0000313" key="2">
    <source>
        <dbReference type="Proteomes" id="UP000032900"/>
    </source>
</evidence>
<name>A0A0E9LZL5_9BACT</name>
<dbReference type="OrthoDB" id="1123389at2"/>
<organism evidence="1 2">
    <name type="scientific">Geofilum rubicundum JCM 15548</name>
    <dbReference type="NCBI Taxonomy" id="1236989"/>
    <lineage>
        <taxon>Bacteria</taxon>
        <taxon>Pseudomonadati</taxon>
        <taxon>Bacteroidota</taxon>
        <taxon>Bacteroidia</taxon>
        <taxon>Marinilabiliales</taxon>
        <taxon>Marinilabiliaceae</taxon>
        <taxon>Geofilum</taxon>
    </lineage>
</organism>
<comment type="caution">
    <text evidence="1">The sequence shown here is derived from an EMBL/GenBank/DDBJ whole genome shotgun (WGS) entry which is preliminary data.</text>
</comment>
<accession>A0A0E9LZL5</accession>
<dbReference type="AlphaFoldDB" id="A0A0E9LZL5"/>
<gene>
    <name evidence="1" type="ORF">JCM15548_12852</name>
</gene>
<keyword evidence="2" id="KW-1185">Reference proteome</keyword>
<proteinExistence type="predicted"/>
<reference evidence="1 2" key="1">
    <citation type="journal article" date="2015" name="Microbes Environ.">
        <title>Distribution and evolution of nitrogen fixation genes in the phylum bacteroidetes.</title>
        <authorList>
            <person name="Inoue J."/>
            <person name="Oshima K."/>
            <person name="Suda W."/>
            <person name="Sakamoto M."/>
            <person name="Iino T."/>
            <person name="Noda S."/>
            <person name="Hongoh Y."/>
            <person name="Hattori M."/>
            <person name="Ohkuma M."/>
        </authorList>
    </citation>
    <scope>NUCLEOTIDE SEQUENCE [LARGE SCALE GENOMIC DNA]</scope>
    <source>
        <strain evidence="1">JCM 15548</strain>
    </source>
</reference>
<dbReference type="EMBL" id="BAZW01000025">
    <property type="protein sequence ID" value="GAO30566.1"/>
    <property type="molecule type" value="Genomic_DNA"/>
</dbReference>
<protein>
    <submittedName>
        <fullName evidence="1">Uncharacterized protein</fullName>
    </submittedName>
</protein>
<dbReference type="RefSeq" id="WP_062125640.1">
    <property type="nucleotide sequence ID" value="NZ_BAZW01000025.1"/>
</dbReference>
<evidence type="ECO:0000313" key="1">
    <source>
        <dbReference type="EMBL" id="GAO30566.1"/>
    </source>
</evidence>
<dbReference type="Proteomes" id="UP000032900">
    <property type="component" value="Unassembled WGS sequence"/>
</dbReference>
<sequence>MTSSINPQAAILQLKERSDKLDQKHFDWVAWKRGTLLVLQNIFGTDSPYYQQLAETDYEYSSWSLRDTSGSSDPVKSSCLDLLDICRTDLLSHQEGSISTKEKMAKLLSQYLTASQISKMMEVVKSDIPPHQKNEQIGEILKEFSPELSTKVLIELIREFS</sequence>